<dbReference type="GO" id="GO:0003700">
    <property type="term" value="F:DNA-binding transcription factor activity"/>
    <property type="evidence" value="ECO:0007669"/>
    <property type="project" value="InterPro"/>
</dbReference>
<gene>
    <name evidence="7" type="primary">RAV3</name>
</gene>
<dbReference type="InterPro" id="IPR001471">
    <property type="entry name" value="AP2/ERF_dom"/>
</dbReference>
<evidence type="ECO:0000313" key="7">
    <source>
        <dbReference type="EMBL" id="AFP90347.1"/>
    </source>
</evidence>
<evidence type="ECO:0000259" key="6">
    <source>
        <dbReference type="PROSITE" id="PS51032"/>
    </source>
</evidence>
<dbReference type="InterPro" id="IPR044808">
    <property type="entry name" value="ERF_plant"/>
</dbReference>
<keyword evidence="5" id="KW-0539">Nucleus</keyword>
<dbReference type="PANTHER" id="PTHR31190">
    <property type="entry name" value="DNA-BINDING DOMAIN"/>
    <property type="match status" value="1"/>
</dbReference>
<dbReference type="GO" id="GO:0009873">
    <property type="term" value="P:ethylene-activated signaling pathway"/>
    <property type="evidence" value="ECO:0007669"/>
    <property type="project" value="InterPro"/>
</dbReference>
<dbReference type="PANTHER" id="PTHR31190:SF374">
    <property type="entry name" value="AP2_ERF DOMAIN-CONTAINING PROTEIN"/>
    <property type="match status" value="1"/>
</dbReference>
<name>J7H6B4_9CONI</name>
<dbReference type="GO" id="GO:0005634">
    <property type="term" value="C:nucleus"/>
    <property type="evidence" value="ECO:0007669"/>
    <property type="project" value="UniProtKB-SubCell"/>
</dbReference>
<evidence type="ECO:0000256" key="3">
    <source>
        <dbReference type="ARBA" id="ARBA00023125"/>
    </source>
</evidence>
<keyword evidence="2" id="KW-0805">Transcription regulation</keyword>
<evidence type="ECO:0000256" key="1">
    <source>
        <dbReference type="ARBA" id="ARBA00004123"/>
    </source>
</evidence>
<dbReference type="AlphaFoldDB" id="J7H6B4"/>
<reference evidence="7" key="1">
    <citation type="journal article" date="2012" name="Mol. Ecol.">
        <title>Demography and speciation history of the homoploid hybrid pine Pinus densata on the Tibetan Plateau.</title>
        <authorList>
            <person name="Gao J."/>
            <person name="Wang B."/>
            <person name="Mao J.F."/>
            <person name="Ingvarsson P."/>
            <person name="Zeng Q.Y."/>
            <person name="Wang X.R."/>
        </authorList>
    </citation>
    <scope>NUCLEOTIDE SEQUENCE</scope>
    <source>
        <strain evidence="7">KDPd01-03</strain>
    </source>
</reference>
<keyword evidence="4" id="KW-0804">Transcription</keyword>
<dbReference type="Gene3D" id="3.30.730.10">
    <property type="entry name" value="AP2/ERF domain"/>
    <property type="match status" value="1"/>
</dbReference>
<evidence type="ECO:0000256" key="2">
    <source>
        <dbReference type="ARBA" id="ARBA00023015"/>
    </source>
</evidence>
<feature type="non-terminal residue" evidence="7">
    <location>
        <position position="1"/>
    </location>
</feature>
<evidence type="ECO:0000256" key="4">
    <source>
        <dbReference type="ARBA" id="ARBA00023163"/>
    </source>
</evidence>
<proteinExistence type="predicted"/>
<dbReference type="InterPro" id="IPR016177">
    <property type="entry name" value="DNA-bd_dom_sf"/>
</dbReference>
<dbReference type="PROSITE" id="PS51032">
    <property type="entry name" value="AP2_ERF"/>
    <property type="match status" value="1"/>
</dbReference>
<sequence>WMPITPKEETVMETKKEAEVFPVKKEAEVFPVKKEADVRQGTRTQQAVAKKKNVGRHYRGVRQRPWGKFAAEIRDSARQGARVWLGTFNTAEEAAVAYDRAAYKMRGSKALLNFPLQVASGSNNTCSSVEKPKSNGEDFLQNLTTRKRERSAGDEVDSGRECRVKLEEFTRETEMMSKDMVDELLCGRMTTPPLTPSGIDMSIYNFLCPGQLMVN</sequence>
<comment type="subcellular location">
    <subcellularLocation>
        <location evidence="1">Nucleus</location>
    </subcellularLocation>
</comment>
<dbReference type="GO" id="GO:0003677">
    <property type="term" value="F:DNA binding"/>
    <property type="evidence" value="ECO:0007669"/>
    <property type="project" value="UniProtKB-KW"/>
</dbReference>
<dbReference type="CDD" id="cd00018">
    <property type="entry name" value="AP2"/>
    <property type="match status" value="1"/>
</dbReference>
<dbReference type="FunFam" id="3.30.730.10:FF:000001">
    <property type="entry name" value="Ethylene-responsive transcription factor 2"/>
    <property type="match status" value="1"/>
</dbReference>
<keyword evidence="3" id="KW-0238">DNA-binding</keyword>
<dbReference type="InterPro" id="IPR036955">
    <property type="entry name" value="AP2/ERF_dom_sf"/>
</dbReference>
<accession>J7H6B4</accession>
<organism evidence="7">
    <name type="scientific">Pinus densata</name>
    <dbReference type="NCBI Taxonomy" id="190402"/>
    <lineage>
        <taxon>Eukaryota</taxon>
        <taxon>Viridiplantae</taxon>
        <taxon>Streptophyta</taxon>
        <taxon>Embryophyta</taxon>
        <taxon>Tracheophyta</taxon>
        <taxon>Spermatophyta</taxon>
        <taxon>Pinopsida</taxon>
        <taxon>Pinidae</taxon>
        <taxon>Conifers I</taxon>
        <taxon>Pinales</taxon>
        <taxon>Pinaceae</taxon>
        <taxon>Pinus</taxon>
        <taxon>Pinus subgen. Pinus</taxon>
    </lineage>
</organism>
<feature type="domain" description="AP2/ERF" evidence="6">
    <location>
        <begin position="57"/>
        <end position="115"/>
    </location>
</feature>
<protein>
    <submittedName>
        <fullName evidence="7">Transcription factor 3</fullName>
    </submittedName>
</protein>
<dbReference type="PRINTS" id="PR00367">
    <property type="entry name" value="ETHRSPELEMNT"/>
</dbReference>
<evidence type="ECO:0000256" key="5">
    <source>
        <dbReference type="ARBA" id="ARBA00023242"/>
    </source>
</evidence>
<dbReference type="SUPFAM" id="SSF54171">
    <property type="entry name" value="DNA-binding domain"/>
    <property type="match status" value="1"/>
</dbReference>
<dbReference type="Pfam" id="PF00847">
    <property type="entry name" value="AP2"/>
    <property type="match status" value="1"/>
</dbReference>
<dbReference type="SMART" id="SM00380">
    <property type="entry name" value="AP2"/>
    <property type="match status" value="1"/>
</dbReference>
<dbReference type="EMBL" id="JQ071357">
    <property type="protein sequence ID" value="AFP90347.1"/>
    <property type="molecule type" value="Genomic_DNA"/>
</dbReference>